<evidence type="ECO:0000313" key="2">
    <source>
        <dbReference type="Proteomes" id="UP001432027"/>
    </source>
</evidence>
<proteinExistence type="predicted"/>
<gene>
    <name evidence="1" type="ORF">PENTCL1PPCAC_29482</name>
</gene>
<dbReference type="EMBL" id="BTSX01000006">
    <property type="protein sequence ID" value="GMT07308.1"/>
    <property type="molecule type" value="Genomic_DNA"/>
</dbReference>
<accession>A0AAV5UKS9</accession>
<reference evidence="1" key="1">
    <citation type="submission" date="2023-10" db="EMBL/GenBank/DDBJ databases">
        <title>Genome assembly of Pristionchus species.</title>
        <authorList>
            <person name="Yoshida K."/>
            <person name="Sommer R.J."/>
        </authorList>
    </citation>
    <scope>NUCLEOTIDE SEQUENCE</scope>
    <source>
        <strain evidence="1">RS0144</strain>
    </source>
</reference>
<comment type="caution">
    <text evidence="1">The sequence shown here is derived from an EMBL/GenBank/DDBJ whole genome shotgun (WGS) entry which is preliminary data.</text>
</comment>
<evidence type="ECO:0000313" key="1">
    <source>
        <dbReference type="EMBL" id="GMT07308.1"/>
    </source>
</evidence>
<dbReference type="AlphaFoldDB" id="A0AAV5UKS9"/>
<sequence>KLAVAFHLSSSKLSPTISDYGTFRGTPSHTKMNSSLLSLVLISLLMALVRPTSASVASFDGVERIARVTRAQCARVCGVKMTLECCQCIGCHQGMRFGKRSSGPLFAPIDEMEDLSLY</sequence>
<feature type="non-terminal residue" evidence="1">
    <location>
        <position position="1"/>
    </location>
</feature>
<protein>
    <submittedName>
        <fullName evidence="1">Uncharacterized protein</fullName>
    </submittedName>
</protein>
<dbReference type="Proteomes" id="UP001432027">
    <property type="component" value="Unassembled WGS sequence"/>
</dbReference>
<keyword evidence="2" id="KW-1185">Reference proteome</keyword>
<name>A0AAV5UKS9_9BILA</name>
<organism evidence="1 2">
    <name type="scientific">Pristionchus entomophagus</name>
    <dbReference type="NCBI Taxonomy" id="358040"/>
    <lineage>
        <taxon>Eukaryota</taxon>
        <taxon>Metazoa</taxon>
        <taxon>Ecdysozoa</taxon>
        <taxon>Nematoda</taxon>
        <taxon>Chromadorea</taxon>
        <taxon>Rhabditida</taxon>
        <taxon>Rhabditina</taxon>
        <taxon>Diplogasteromorpha</taxon>
        <taxon>Diplogasteroidea</taxon>
        <taxon>Neodiplogasteridae</taxon>
        <taxon>Pristionchus</taxon>
    </lineage>
</organism>